<name>A0A023FQS2_AMBCJ</name>
<reference evidence="2" key="1">
    <citation type="submission" date="2014-03" db="EMBL/GenBank/DDBJ databases">
        <title>The sialotranscriptome of Amblyomma triste, Amblyomma parvum and Amblyomma cajennense ticks, uncovered by 454-based RNA-seq.</title>
        <authorList>
            <person name="Garcia G.R."/>
            <person name="Gardinassi L.G."/>
            <person name="Ribeiro J.M."/>
            <person name="Anatriello E."/>
            <person name="Ferreira B.R."/>
            <person name="Moreira H.N."/>
            <person name="Mafra C."/>
            <person name="Olegario M.M."/>
            <person name="Szabo P.J."/>
            <person name="Miranda-Santos I.K."/>
            <person name="Maruyama S.R."/>
        </authorList>
    </citation>
    <scope>NUCLEOTIDE SEQUENCE</scope>
    <source>
        <strain evidence="2">Uberlandia</strain>
        <tissue evidence="2">Salivary glands</tissue>
    </source>
</reference>
<keyword evidence="1" id="KW-0732">Signal</keyword>
<protein>
    <submittedName>
        <fullName evidence="2">Putative lipocalin-3 1</fullName>
    </submittedName>
</protein>
<proteinExistence type="evidence at transcript level"/>
<organism evidence="2">
    <name type="scientific">Amblyomma cajennense</name>
    <name type="common">Cayenne tick</name>
    <name type="synonym">Acarus cajennensis</name>
    <dbReference type="NCBI Taxonomy" id="34607"/>
    <lineage>
        <taxon>Eukaryota</taxon>
        <taxon>Metazoa</taxon>
        <taxon>Ecdysozoa</taxon>
        <taxon>Arthropoda</taxon>
        <taxon>Chelicerata</taxon>
        <taxon>Arachnida</taxon>
        <taxon>Acari</taxon>
        <taxon>Parasitiformes</taxon>
        <taxon>Ixodida</taxon>
        <taxon>Ixodoidea</taxon>
        <taxon>Ixodidae</taxon>
        <taxon>Amblyomminae</taxon>
        <taxon>Amblyomma</taxon>
    </lineage>
</organism>
<evidence type="ECO:0000313" key="2">
    <source>
        <dbReference type="EMBL" id="JAC24146.1"/>
    </source>
</evidence>
<dbReference type="AlphaFoldDB" id="A0A023FQS2"/>
<feature type="signal peptide" evidence="1">
    <location>
        <begin position="1"/>
        <end position="21"/>
    </location>
</feature>
<dbReference type="EMBL" id="GBBK01000336">
    <property type="protein sequence ID" value="JAC24146.1"/>
    <property type="molecule type" value="mRNA"/>
</dbReference>
<evidence type="ECO:0000256" key="1">
    <source>
        <dbReference type="SAM" id="SignalP"/>
    </source>
</evidence>
<accession>A0A023FQS2</accession>
<sequence length="197" mass="22554">MAALWVFRGVVFSLLVATVLTSDDWKDRNEKIDFRQMLKKSSVIWVLNSTEQGNVKCRKDLITDVNNTHVSFDRYYGEGTGQMQETLSGKLFNWENPDNLNLPYDAIGVSKPGADPKIEEELDYLNKENSCAVVKVMNFATFNEQGMSHVWRELRVTARLLDRETPAECLKYYKDSVAASPKSSSRQVYFPDCPRSH</sequence>
<feature type="chain" id="PRO_5001515323" evidence="1">
    <location>
        <begin position="22"/>
        <end position="197"/>
    </location>
</feature>